<proteinExistence type="predicted"/>
<evidence type="ECO:0000259" key="1">
    <source>
        <dbReference type="PROSITE" id="PS50104"/>
    </source>
</evidence>
<dbReference type="InterPro" id="IPR014036">
    <property type="entry name" value="DeoR-like_C"/>
</dbReference>
<dbReference type="Gene3D" id="3.40.50.1360">
    <property type="match status" value="1"/>
</dbReference>
<dbReference type="SMART" id="SM01134">
    <property type="entry name" value="DeoRC"/>
    <property type="match status" value="1"/>
</dbReference>
<keyword evidence="3" id="KW-1185">Reference proteome</keyword>
<dbReference type="EMBL" id="JAUGQQ010000009">
    <property type="protein sequence ID" value="MDN3725118.1"/>
    <property type="molecule type" value="Genomic_DNA"/>
</dbReference>
<evidence type="ECO:0000313" key="2">
    <source>
        <dbReference type="EMBL" id="MDN3725118.1"/>
    </source>
</evidence>
<dbReference type="Proteomes" id="UP001244787">
    <property type="component" value="Unassembled WGS sequence"/>
</dbReference>
<dbReference type="InterPro" id="IPR050313">
    <property type="entry name" value="Carb_Metab_HTH_regulators"/>
</dbReference>
<dbReference type="Pfam" id="PF13676">
    <property type="entry name" value="TIR_2"/>
    <property type="match status" value="1"/>
</dbReference>
<gene>
    <name evidence="2" type="ORF">QRD02_12045</name>
</gene>
<sequence length="453" mass="52250">MKIFISHSQRQKLFIKELRKHMPDFIELWIDEKKLLIGEEVQNTIKKTIEEDINFLVLIIDRNAVESNWVMQEFDWGIKKELKLSRPFVLPIVLEKDIWDSIEDLNIKKRFFLPCYEFSDEAIALTAKNLIHQLFAWTCKELYGSGLGSDQKSSLDLLDEADHFIKEIAEKVRLLVYPYRQNNPLDLIQLLEMLKEQNELVDISIFSFKDLITRIIKQNHLTGIVSDGEYIWVKQEHYSWKLAIHSKNKEKIAKRAIKFINSNFILALDSGSTTLAIAKEINKGLEMGLWDNLKIVTNSIPIAQELLTYSSKLGLVDNNNILSVFMTEGRIRPNSLAVVNDDEIYQNVDSGFQETISKLGGADICFVGANGVYKNEGFAVHSNYEIRSKREILKNCKNKFIVIDSSKLKIQEQNKFVDFTDDIKVITTEDLTSNDLLEIKKIANITNLELITV</sequence>
<reference evidence="2 3" key="1">
    <citation type="submission" date="2023-06" db="EMBL/GenBank/DDBJ databases">
        <authorList>
            <person name="Ye Y.-Q."/>
            <person name="Du Z.-J."/>
        </authorList>
    </citation>
    <scope>NUCLEOTIDE SEQUENCE [LARGE SCALE GENOMIC DNA]</scope>
    <source>
        <strain evidence="2 3">SDUM287046</strain>
    </source>
</reference>
<protein>
    <submittedName>
        <fullName evidence="2">TIR domain-containing protein</fullName>
    </submittedName>
</protein>
<evidence type="ECO:0000313" key="3">
    <source>
        <dbReference type="Proteomes" id="UP001244787"/>
    </source>
</evidence>
<name>A0ABT8DIF3_9FLAO</name>
<dbReference type="PANTHER" id="PTHR30363:SF44">
    <property type="entry name" value="AGA OPERON TRANSCRIPTIONAL REPRESSOR-RELATED"/>
    <property type="match status" value="1"/>
</dbReference>
<dbReference type="PANTHER" id="PTHR30363">
    <property type="entry name" value="HTH-TYPE TRANSCRIPTIONAL REGULATOR SRLR-RELATED"/>
    <property type="match status" value="1"/>
</dbReference>
<dbReference type="RefSeq" id="WP_290255207.1">
    <property type="nucleotide sequence ID" value="NZ_JAUGQQ010000009.1"/>
</dbReference>
<dbReference type="SUPFAM" id="SSF100950">
    <property type="entry name" value="NagB/RpiA/CoA transferase-like"/>
    <property type="match status" value="1"/>
</dbReference>
<accession>A0ABT8DIF3</accession>
<comment type="caution">
    <text evidence="2">The sequence shown here is derived from an EMBL/GenBank/DDBJ whole genome shotgun (WGS) entry which is preliminary data.</text>
</comment>
<dbReference type="SUPFAM" id="SSF52200">
    <property type="entry name" value="Toll/Interleukin receptor TIR domain"/>
    <property type="match status" value="1"/>
</dbReference>
<feature type="domain" description="TIR" evidence="1">
    <location>
        <begin position="1"/>
        <end position="134"/>
    </location>
</feature>
<dbReference type="InterPro" id="IPR037171">
    <property type="entry name" value="NagB/RpiA_transferase-like"/>
</dbReference>
<dbReference type="Pfam" id="PF00455">
    <property type="entry name" value="DeoRC"/>
    <property type="match status" value="1"/>
</dbReference>
<dbReference type="InterPro" id="IPR035897">
    <property type="entry name" value="Toll_tir_struct_dom_sf"/>
</dbReference>
<organism evidence="2 3">
    <name type="scientific">Aequorivita aurantiaca</name>
    <dbReference type="NCBI Taxonomy" id="3053356"/>
    <lineage>
        <taxon>Bacteria</taxon>
        <taxon>Pseudomonadati</taxon>
        <taxon>Bacteroidota</taxon>
        <taxon>Flavobacteriia</taxon>
        <taxon>Flavobacteriales</taxon>
        <taxon>Flavobacteriaceae</taxon>
        <taxon>Aequorivita</taxon>
    </lineage>
</organism>
<dbReference type="Gene3D" id="3.40.50.10140">
    <property type="entry name" value="Toll/interleukin-1 receptor homology (TIR) domain"/>
    <property type="match status" value="1"/>
</dbReference>
<dbReference type="PROSITE" id="PS50104">
    <property type="entry name" value="TIR"/>
    <property type="match status" value="1"/>
</dbReference>
<dbReference type="InterPro" id="IPR000157">
    <property type="entry name" value="TIR_dom"/>
</dbReference>